<name>A0ACC7S252_DOLFA</name>
<organism evidence="1 2">
    <name type="scientific">Dolichospermum flos-aquae UHCC 0037</name>
    <dbReference type="NCBI Taxonomy" id="2590026"/>
    <lineage>
        <taxon>Bacteria</taxon>
        <taxon>Bacillati</taxon>
        <taxon>Cyanobacteriota</taxon>
        <taxon>Cyanophyceae</taxon>
        <taxon>Nostocales</taxon>
        <taxon>Aphanizomenonaceae</taxon>
        <taxon>Dolichospermum</taxon>
    </lineage>
</organism>
<proteinExistence type="predicted"/>
<protein>
    <submittedName>
        <fullName evidence="1">Uncharacterized protein</fullName>
    </submittedName>
</protein>
<dbReference type="Proteomes" id="UP001517388">
    <property type="component" value="Unassembled WGS sequence"/>
</dbReference>
<comment type="caution">
    <text evidence="1">The sequence shown here is derived from an EMBL/GenBank/DDBJ whole genome shotgun (WGS) entry which is preliminary data.</text>
</comment>
<keyword evidence="2" id="KW-1185">Reference proteome</keyword>
<accession>A0ACC7S252</accession>
<sequence length="457" mass="53113">MSILLKSDVNNYNKPNIFHQVFSLFSNFRYSILLFGLSIWTLSPILGIIPLLLFSQIHISRLVTTNKPKQNILSLNSFSLFLVLFTITIIASTYQVISDLEAYVEIYKGLGNQPFFEYMTARSMEPVTFIIPNFIKLLFNSNAYSFILVQALTMNLAFMLIAIRFMPSYYPTIILLNITSGNYFIQMFLMRQFYGLIFLVFFIYTFSLWQKVILLSLAMFTHSSLFLFIAPAMIALPLSDNFTQVKFKFKTMRILKRFFNNLIRNNFFFYGSLIFIIIGLPTFLVLVGNNSNLQAIFPYLIVKIDRYKDSYNYLLGLSKDLWKSVIVDICFLLTSLLMIKFKDEDVYCYSWSIMFLVNLVALFSFYYFLPAFGRSVYFLAGLSGFFYTIVFNSKKLTHELNLFSSIMFMAIITKVLYFSYRIVAGSLAGQSQIWSGNPLNANMFDYIQYLYRGLTAV</sequence>
<reference evidence="2" key="1">
    <citation type="journal article" date="2020" name="Toxins">
        <title>Phylogenomic Analysis of Secondary Metabolism in the Toxic Cyanobacterial Genera Anabaena, Dolichospermum and Aphanizomenon.</title>
        <authorList>
            <person name="Oesterholm J."/>
            <person name="Popin R.V."/>
            <person name="Fewer D.P."/>
            <person name="Sivonen K."/>
        </authorList>
    </citation>
    <scope>NUCLEOTIDE SEQUENCE [LARGE SCALE GENOMIC DNA]</scope>
    <source>
        <strain evidence="2">UHCC 0037</strain>
    </source>
</reference>
<evidence type="ECO:0000313" key="1">
    <source>
        <dbReference type="EMBL" id="MTJ42495.1"/>
    </source>
</evidence>
<gene>
    <name evidence="1" type="ORF">FJR39_04330</name>
</gene>
<evidence type="ECO:0000313" key="2">
    <source>
        <dbReference type="Proteomes" id="UP001517388"/>
    </source>
</evidence>
<dbReference type="EMBL" id="VILF01000001">
    <property type="protein sequence ID" value="MTJ42495.1"/>
    <property type="molecule type" value="Genomic_DNA"/>
</dbReference>